<dbReference type="PANTHER" id="PTHR44653">
    <property type="entry name" value="DNAJ HOMOLOG SUBFAMILY C MEMBER 1"/>
    <property type="match status" value="1"/>
</dbReference>
<accession>A0A8H7BSR6</accession>
<evidence type="ECO:0000256" key="2">
    <source>
        <dbReference type="ARBA" id="ARBA00022729"/>
    </source>
</evidence>
<reference evidence="9" key="1">
    <citation type="submission" date="2020-01" db="EMBL/GenBank/DDBJ databases">
        <title>Genome Sequencing of Three Apophysomyces-Like Fungal Strains Confirms a Novel Fungal Genus in the Mucoromycota with divergent Burkholderia-like Endosymbiotic Bacteria.</title>
        <authorList>
            <person name="Stajich J.E."/>
            <person name="Macias A.M."/>
            <person name="Carter-House D."/>
            <person name="Lovett B."/>
            <person name="Kasson L.R."/>
            <person name="Berry K."/>
            <person name="Grigoriev I."/>
            <person name="Chang Y."/>
            <person name="Spatafora J."/>
            <person name="Kasson M.T."/>
        </authorList>
    </citation>
    <scope>NUCLEOTIDE SEQUENCE</scope>
    <source>
        <strain evidence="9">NRRL A-21654</strain>
    </source>
</reference>
<evidence type="ECO:0000256" key="3">
    <source>
        <dbReference type="ARBA" id="ARBA00022989"/>
    </source>
</evidence>
<dbReference type="InterPro" id="IPR052606">
    <property type="entry name" value="DnaJ_domain_protein"/>
</dbReference>
<feature type="transmembrane region" description="Helical" evidence="7">
    <location>
        <begin position="123"/>
        <end position="142"/>
    </location>
</feature>
<keyword evidence="3 7" id="KW-1133">Transmembrane helix</keyword>
<evidence type="ECO:0000256" key="4">
    <source>
        <dbReference type="ARBA" id="ARBA00023136"/>
    </source>
</evidence>
<feature type="compositionally biased region" description="Acidic residues" evidence="6">
    <location>
        <begin position="251"/>
        <end position="268"/>
    </location>
</feature>
<comment type="caution">
    <text evidence="9">The sequence shown here is derived from an EMBL/GenBank/DDBJ whole genome shotgun (WGS) entry which is preliminary data.</text>
</comment>
<evidence type="ECO:0000313" key="10">
    <source>
        <dbReference type="Proteomes" id="UP000605846"/>
    </source>
</evidence>
<keyword evidence="2" id="KW-0732">Signal</keyword>
<dbReference type="PANTHER" id="PTHR44653:SF2">
    <property type="entry name" value="DNAJ HOMOLOG SUBFAMILY C MEMBER 1"/>
    <property type="match status" value="1"/>
</dbReference>
<dbReference type="SUPFAM" id="SSF46565">
    <property type="entry name" value="Chaperone J-domain"/>
    <property type="match status" value="1"/>
</dbReference>
<dbReference type="Gene3D" id="1.10.287.110">
    <property type="entry name" value="DnaJ domain"/>
    <property type="match status" value="1"/>
</dbReference>
<organism evidence="9 10">
    <name type="scientific">Apophysomyces ossiformis</name>
    <dbReference type="NCBI Taxonomy" id="679940"/>
    <lineage>
        <taxon>Eukaryota</taxon>
        <taxon>Fungi</taxon>
        <taxon>Fungi incertae sedis</taxon>
        <taxon>Mucoromycota</taxon>
        <taxon>Mucoromycotina</taxon>
        <taxon>Mucoromycetes</taxon>
        <taxon>Mucorales</taxon>
        <taxon>Mucorineae</taxon>
        <taxon>Mucoraceae</taxon>
        <taxon>Apophysomyces</taxon>
    </lineage>
</organism>
<dbReference type="CDD" id="cd06257">
    <property type="entry name" value="DnaJ"/>
    <property type="match status" value="1"/>
</dbReference>
<dbReference type="OrthoDB" id="413400at2759"/>
<proteinExistence type="predicted"/>
<keyword evidence="10" id="KW-1185">Reference proteome</keyword>
<feature type="domain" description="J" evidence="8">
    <location>
        <begin position="38"/>
        <end position="103"/>
    </location>
</feature>
<evidence type="ECO:0000256" key="7">
    <source>
        <dbReference type="SAM" id="Phobius"/>
    </source>
</evidence>
<dbReference type="SMART" id="SM00271">
    <property type="entry name" value="DnaJ"/>
    <property type="match status" value="1"/>
</dbReference>
<comment type="subcellular location">
    <subcellularLocation>
        <location evidence="5">Endomembrane system</location>
        <topology evidence="5">Single-pass membrane protein</topology>
    </subcellularLocation>
</comment>
<evidence type="ECO:0000256" key="6">
    <source>
        <dbReference type="SAM" id="MobiDB-lite"/>
    </source>
</evidence>
<dbReference type="InterPro" id="IPR001623">
    <property type="entry name" value="DnaJ_domain"/>
</dbReference>
<dbReference type="InterPro" id="IPR036869">
    <property type="entry name" value="J_dom_sf"/>
</dbReference>
<dbReference type="Proteomes" id="UP000605846">
    <property type="component" value="Unassembled WGS sequence"/>
</dbReference>
<dbReference type="GO" id="GO:0012505">
    <property type="term" value="C:endomembrane system"/>
    <property type="evidence" value="ECO:0007669"/>
    <property type="project" value="UniProtKB-SubCell"/>
</dbReference>
<keyword evidence="1 7" id="KW-0812">Transmembrane</keyword>
<dbReference type="PROSITE" id="PS50076">
    <property type="entry name" value="DNAJ_2"/>
    <property type="match status" value="1"/>
</dbReference>
<evidence type="ECO:0000256" key="5">
    <source>
        <dbReference type="ARBA" id="ARBA00037847"/>
    </source>
</evidence>
<sequence>MPHAIAIFNLTVNDRDAEDFEIFDLVDELEKAEGKGVNFYSWMNVPPTATASQISRAYRKLSLQLHPDKNVNDAHAKERFARLGKIAAILRNPTTRERYNFFYKNGVPRWRGTGYYYARFRPGLGTVLVFLVLLTAVMQLIAKRINYHQEKKRILNFIQDARAAMAYKVPKGHGAPTLGRSYIDVGHRTLQCEVKSDTYLIVYPDGDEDPVHLNIEWVQKPTVTDVYLIQWPLAIVRKVLGIKPKEFKVEESEEEDVDEKDETTEPEGETQSKKKKKKKTEAVNVTGTKVGGRRRAVKK</sequence>
<name>A0A8H7BSR6_9FUNG</name>
<evidence type="ECO:0000259" key="8">
    <source>
        <dbReference type="PROSITE" id="PS50076"/>
    </source>
</evidence>
<dbReference type="Pfam" id="PF00226">
    <property type="entry name" value="DnaJ"/>
    <property type="match status" value="1"/>
</dbReference>
<dbReference type="EMBL" id="JABAYA010000025">
    <property type="protein sequence ID" value="KAF7729410.1"/>
    <property type="molecule type" value="Genomic_DNA"/>
</dbReference>
<keyword evidence="4 7" id="KW-0472">Membrane</keyword>
<evidence type="ECO:0000313" key="9">
    <source>
        <dbReference type="EMBL" id="KAF7729410.1"/>
    </source>
</evidence>
<dbReference type="PRINTS" id="PR00625">
    <property type="entry name" value="JDOMAIN"/>
</dbReference>
<evidence type="ECO:0000256" key="1">
    <source>
        <dbReference type="ARBA" id="ARBA00022692"/>
    </source>
</evidence>
<feature type="region of interest" description="Disordered" evidence="6">
    <location>
        <begin position="248"/>
        <end position="299"/>
    </location>
</feature>
<protein>
    <recommendedName>
        <fullName evidence="8">J domain-containing protein</fullName>
    </recommendedName>
</protein>
<dbReference type="AlphaFoldDB" id="A0A8H7BSR6"/>
<gene>
    <name evidence="9" type="ORF">EC973_004389</name>
</gene>